<dbReference type="Proteomes" id="UP000192578">
    <property type="component" value="Unassembled WGS sequence"/>
</dbReference>
<dbReference type="EMBL" id="MTYJ01000001">
    <property type="protein sequence ID" value="OQV25938.1"/>
    <property type="molecule type" value="Genomic_DNA"/>
</dbReference>
<dbReference type="GO" id="GO:0030424">
    <property type="term" value="C:axon"/>
    <property type="evidence" value="ECO:0007669"/>
    <property type="project" value="TreeGrafter"/>
</dbReference>
<keyword evidence="2" id="KW-1015">Disulfide bond</keyword>
<evidence type="ECO:0000256" key="4">
    <source>
        <dbReference type="SAM" id="MobiDB-lite"/>
    </source>
</evidence>
<evidence type="ECO:0000259" key="6">
    <source>
        <dbReference type="PROSITE" id="PS50835"/>
    </source>
</evidence>
<evidence type="ECO:0000256" key="1">
    <source>
        <dbReference type="ARBA" id="ARBA00022729"/>
    </source>
</evidence>
<evidence type="ECO:0000256" key="5">
    <source>
        <dbReference type="SAM" id="Phobius"/>
    </source>
</evidence>
<dbReference type="GO" id="GO:0050808">
    <property type="term" value="P:synapse organization"/>
    <property type="evidence" value="ECO:0007669"/>
    <property type="project" value="TreeGrafter"/>
</dbReference>
<feature type="domain" description="Ig-like" evidence="6">
    <location>
        <begin position="202"/>
        <end position="317"/>
    </location>
</feature>
<dbReference type="GO" id="GO:0007156">
    <property type="term" value="P:homophilic cell adhesion via plasma membrane adhesion molecules"/>
    <property type="evidence" value="ECO:0007669"/>
    <property type="project" value="TreeGrafter"/>
</dbReference>
<organism evidence="7 8">
    <name type="scientific">Hypsibius exemplaris</name>
    <name type="common">Freshwater tardigrade</name>
    <dbReference type="NCBI Taxonomy" id="2072580"/>
    <lineage>
        <taxon>Eukaryota</taxon>
        <taxon>Metazoa</taxon>
        <taxon>Ecdysozoa</taxon>
        <taxon>Tardigrada</taxon>
        <taxon>Eutardigrada</taxon>
        <taxon>Parachela</taxon>
        <taxon>Hypsibioidea</taxon>
        <taxon>Hypsibiidae</taxon>
        <taxon>Hypsibius</taxon>
    </lineage>
</organism>
<dbReference type="InterPro" id="IPR003599">
    <property type="entry name" value="Ig_sub"/>
</dbReference>
<accession>A0A1W0XEV6</accession>
<dbReference type="InterPro" id="IPR013783">
    <property type="entry name" value="Ig-like_fold"/>
</dbReference>
<dbReference type="SUPFAM" id="SSF48726">
    <property type="entry name" value="Immunoglobulin"/>
    <property type="match status" value="2"/>
</dbReference>
<keyword evidence="5" id="KW-0472">Membrane</keyword>
<keyword evidence="5" id="KW-1133">Transmembrane helix</keyword>
<dbReference type="PANTHER" id="PTHR45080:SF8">
    <property type="entry name" value="IG-LIKE DOMAIN-CONTAINING PROTEIN"/>
    <property type="match status" value="1"/>
</dbReference>
<dbReference type="GO" id="GO:0005886">
    <property type="term" value="C:plasma membrane"/>
    <property type="evidence" value="ECO:0007669"/>
    <property type="project" value="TreeGrafter"/>
</dbReference>
<feature type="region of interest" description="Disordered" evidence="4">
    <location>
        <begin position="251"/>
        <end position="271"/>
    </location>
</feature>
<keyword evidence="1" id="KW-0732">Signal</keyword>
<keyword evidence="8" id="KW-1185">Reference proteome</keyword>
<dbReference type="OrthoDB" id="6138780at2759"/>
<dbReference type="InterPro" id="IPR003598">
    <property type="entry name" value="Ig_sub2"/>
</dbReference>
<dbReference type="InterPro" id="IPR050958">
    <property type="entry name" value="Cell_Adh-Cytoskel_Orgn"/>
</dbReference>
<feature type="domain" description="Ig-like" evidence="6">
    <location>
        <begin position="339"/>
        <end position="417"/>
    </location>
</feature>
<dbReference type="InterPro" id="IPR013098">
    <property type="entry name" value="Ig_I-set"/>
</dbReference>
<evidence type="ECO:0000256" key="2">
    <source>
        <dbReference type="ARBA" id="ARBA00023157"/>
    </source>
</evidence>
<dbReference type="PROSITE" id="PS50835">
    <property type="entry name" value="IG_LIKE"/>
    <property type="match status" value="2"/>
</dbReference>
<dbReference type="InterPro" id="IPR036179">
    <property type="entry name" value="Ig-like_dom_sf"/>
</dbReference>
<dbReference type="GO" id="GO:0008046">
    <property type="term" value="F:axon guidance receptor activity"/>
    <property type="evidence" value="ECO:0007669"/>
    <property type="project" value="TreeGrafter"/>
</dbReference>
<gene>
    <name evidence="7" type="ORF">BV898_00080</name>
</gene>
<dbReference type="PANTHER" id="PTHR45080">
    <property type="entry name" value="CONTACTIN 5"/>
    <property type="match status" value="1"/>
</dbReference>
<dbReference type="Pfam" id="PF07679">
    <property type="entry name" value="I-set"/>
    <property type="match status" value="1"/>
</dbReference>
<sequence length="433" mass="48484">MYDELSTTTSFCLEAALFMRSRLSNKPDIIVILTAQANVRQILNYKVTQDPAVQLKVMCYSTQGCCLVRESCESSSGTPRRHNHHHRISLTLRWFKSSFRLTRAGRCVAIAKRIFLNLDYAFYPISQPPNVISFLTHFRLRFLHSASDIAGRASKMIVISLHYAGILLTFCVFYSIPTTQGIPATFVGGRSRRSTLGTGGAPDHNLRFHEIKPASHMETYLHDSISLTCQASGSPPPTLHWLKNGKPISQDNFDNSLGDEEDPRQPDEAGTVQSIGMSVTRSRLFLDCLTPQDTAIYTCVAQTPYSRISTDTKLVVSDITNKLSGNECIMEKRGSYGKPARITMWTETRLELLGADVKLFCRVSGTPTPQVTWERAEDGQLIQNDAKHKILPNGDLIIKKLSWEEDMGRFVCVAQNNLGMDKAKMFLYPTSGF</sequence>
<evidence type="ECO:0000313" key="8">
    <source>
        <dbReference type="Proteomes" id="UP000192578"/>
    </source>
</evidence>
<protein>
    <submittedName>
        <fullName evidence="7">Neural/ectodermal development factor IMP-L2</fullName>
    </submittedName>
</protein>
<reference evidence="8" key="1">
    <citation type="submission" date="2017-01" db="EMBL/GenBank/DDBJ databases">
        <title>Comparative genomics of anhydrobiosis in the tardigrade Hypsibius dujardini.</title>
        <authorList>
            <person name="Yoshida Y."/>
            <person name="Koutsovoulos G."/>
            <person name="Laetsch D."/>
            <person name="Stevens L."/>
            <person name="Kumar S."/>
            <person name="Horikawa D."/>
            <person name="Ishino K."/>
            <person name="Komine S."/>
            <person name="Tomita M."/>
            <person name="Blaxter M."/>
            <person name="Arakawa K."/>
        </authorList>
    </citation>
    <scope>NUCLEOTIDE SEQUENCE [LARGE SCALE GENOMIC DNA]</scope>
    <source>
        <strain evidence="8">Z151</strain>
    </source>
</reference>
<keyword evidence="5" id="KW-0812">Transmembrane</keyword>
<feature type="transmembrane region" description="Helical" evidence="5">
    <location>
        <begin position="156"/>
        <end position="176"/>
    </location>
</feature>
<name>A0A1W0XEV6_HYPEX</name>
<comment type="caution">
    <text evidence="7">The sequence shown here is derived from an EMBL/GenBank/DDBJ whole genome shotgun (WGS) entry which is preliminary data.</text>
</comment>
<dbReference type="AlphaFoldDB" id="A0A1W0XEV6"/>
<evidence type="ECO:0000313" key="7">
    <source>
        <dbReference type="EMBL" id="OQV25938.1"/>
    </source>
</evidence>
<dbReference type="SMART" id="SM00409">
    <property type="entry name" value="IG"/>
    <property type="match status" value="2"/>
</dbReference>
<dbReference type="InterPro" id="IPR007110">
    <property type="entry name" value="Ig-like_dom"/>
</dbReference>
<dbReference type="GO" id="GO:0043025">
    <property type="term" value="C:neuronal cell body"/>
    <property type="evidence" value="ECO:0007669"/>
    <property type="project" value="TreeGrafter"/>
</dbReference>
<dbReference type="Pfam" id="PF13927">
    <property type="entry name" value="Ig_3"/>
    <property type="match status" value="1"/>
</dbReference>
<dbReference type="SMART" id="SM00408">
    <property type="entry name" value="IGc2"/>
    <property type="match status" value="2"/>
</dbReference>
<evidence type="ECO:0000256" key="3">
    <source>
        <dbReference type="ARBA" id="ARBA00023319"/>
    </source>
</evidence>
<keyword evidence="3" id="KW-0393">Immunoglobulin domain</keyword>
<proteinExistence type="predicted"/>
<dbReference type="Gene3D" id="2.60.40.10">
    <property type="entry name" value="Immunoglobulins"/>
    <property type="match status" value="2"/>
</dbReference>